<dbReference type="EMBL" id="BARV01007738">
    <property type="protein sequence ID" value="GAI12059.1"/>
    <property type="molecule type" value="Genomic_DNA"/>
</dbReference>
<protein>
    <submittedName>
        <fullName evidence="1">Uncharacterized protein</fullName>
    </submittedName>
</protein>
<dbReference type="Gene3D" id="3.30.70.120">
    <property type="match status" value="1"/>
</dbReference>
<dbReference type="Pfam" id="PF00543">
    <property type="entry name" value="P-II"/>
    <property type="match status" value="1"/>
</dbReference>
<reference evidence="1" key="1">
    <citation type="journal article" date="2014" name="Front. Microbiol.">
        <title>High frequency of phylogenetically diverse reductive dehalogenase-homologous genes in deep subseafloor sedimentary metagenomes.</title>
        <authorList>
            <person name="Kawai M."/>
            <person name="Futagami T."/>
            <person name="Toyoda A."/>
            <person name="Takaki Y."/>
            <person name="Nishi S."/>
            <person name="Hori S."/>
            <person name="Arai W."/>
            <person name="Tsubouchi T."/>
            <person name="Morono Y."/>
            <person name="Uchiyama I."/>
            <person name="Ito T."/>
            <person name="Fujiyama A."/>
            <person name="Inagaki F."/>
            <person name="Takami H."/>
        </authorList>
    </citation>
    <scope>NUCLEOTIDE SEQUENCE</scope>
    <source>
        <strain evidence="1">Expedition CK06-06</strain>
    </source>
</reference>
<dbReference type="GO" id="GO:0006808">
    <property type="term" value="P:regulation of nitrogen utilization"/>
    <property type="evidence" value="ECO:0007669"/>
    <property type="project" value="InterPro"/>
</dbReference>
<comment type="caution">
    <text evidence="1">The sequence shown here is derived from an EMBL/GenBank/DDBJ whole genome shotgun (WGS) entry which is preliminary data.</text>
</comment>
<proteinExistence type="predicted"/>
<gene>
    <name evidence="1" type="ORF">S06H3_15706</name>
</gene>
<sequence length="96" mass="10972">MKMFMIAYNSAIESEVMEILEKYSIESYTKWTQVQGKGKMSGTHLGTNIWPGENSVLFCAIEGEKTENLIKLIKEHRKKSGNLGIKAFVWNLEEIT</sequence>
<dbReference type="InterPro" id="IPR002187">
    <property type="entry name" value="N-reg_PII"/>
</dbReference>
<organism evidence="1">
    <name type="scientific">marine sediment metagenome</name>
    <dbReference type="NCBI Taxonomy" id="412755"/>
    <lineage>
        <taxon>unclassified sequences</taxon>
        <taxon>metagenomes</taxon>
        <taxon>ecological metagenomes</taxon>
    </lineage>
</organism>
<dbReference type="GO" id="GO:0030234">
    <property type="term" value="F:enzyme regulator activity"/>
    <property type="evidence" value="ECO:0007669"/>
    <property type="project" value="InterPro"/>
</dbReference>
<evidence type="ECO:0000313" key="1">
    <source>
        <dbReference type="EMBL" id="GAI12059.1"/>
    </source>
</evidence>
<dbReference type="InterPro" id="IPR015867">
    <property type="entry name" value="N-reg_PII/ATP_PRibTrfase_C"/>
</dbReference>
<dbReference type="NCBIfam" id="NF045581">
    <property type="entry name" value="PG0541_fam"/>
    <property type="match status" value="1"/>
</dbReference>
<dbReference type="AlphaFoldDB" id="X1N0E1"/>
<name>X1N0E1_9ZZZZ</name>
<dbReference type="InterPro" id="IPR011322">
    <property type="entry name" value="N-reg_PII-like_a/b"/>
</dbReference>
<dbReference type="SUPFAM" id="SSF54913">
    <property type="entry name" value="GlnB-like"/>
    <property type="match status" value="1"/>
</dbReference>
<accession>X1N0E1</accession>